<evidence type="ECO:0000259" key="4">
    <source>
        <dbReference type="PROSITE" id="PS51898"/>
    </source>
</evidence>
<comment type="similarity">
    <text evidence="1">Belongs to the 'phage' integrase family.</text>
</comment>
<accession>K6VC15</accession>
<proteinExistence type="inferred from homology"/>
<evidence type="ECO:0000256" key="3">
    <source>
        <dbReference type="ARBA" id="ARBA00023172"/>
    </source>
</evidence>
<dbReference type="Gene3D" id="1.10.443.10">
    <property type="entry name" value="Intergrase catalytic core"/>
    <property type="match status" value="1"/>
</dbReference>
<gene>
    <name evidence="5" type="ORF">GORHZ_244_00050</name>
</gene>
<keyword evidence="3" id="KW-0233">DNA recombination</keyword>
<keyword evidence="6" id="KW-1185">Reference proteome</keyword>
<sequence>MSLREDLDTYLAQRRALGFHLKPAEYLLGQFCTWLDAHGKSDAFTIDDAVTWARDRPDAAPVWWSQRLSAVRPFAAWLNASGAGIPIIPAGLLPITTTRRAPYIYSQTDLDRLLDACPILFPTTRVAVTMRTIIGLLAVTGLRIGEALRLRVGDLDVAENVLVVHATKAPLDRLVPLHPSTTTTLVAYLNLPERLATCPSPTGPIFVNNRGGAYVVETIEQHFAALVDHLRLTPAGQRRPRLHDLRHAFCTRHMIAAYTSDADPARTLTLLSTWLGHTDPQHTYWYLSAVPELLAAAAQRLELQGDSQ</sequence>
<dbReference type="Proteomes" id="UP000008363">
    <property type="component" value="Unassembled WGS sequence"/>
</dbReference>
<protein>
    <submittedName>
        <fullName evidence="5">Putative tyrosine recombinase</fullName>
    </submittedName>
</protein>
<dbReference type="OrthoDB" id="5464621at2"/>
<dbReference type="InterPro" id="IPR011010">
    <property type="entry name" value="DNA_brk_join_enz"/>
</dbReference>
<dbReference type="InterPro" id="IPR002104">
    <property type="entry name" value="Integrase_catalytic"/>
</dbReference>
<dbReference type="PANTHER" id="PTHR30349">
    <property type="entry name" value="PHAGE INTEGRASE-RELATED"/>
    <property type="match status" value="1"/>
</dbReference>
<name>K6VC15_9ACTN</name>
<dbReference type="eggNOG" id="COG0582">
    <property type="taxonomic scope" value="Bacteria"/>
</dbReference>
<dbReference type="GO" id="GO:0006310">
    <property type="term" value="P:DNA recombination"/>
    <property type="evidence" value="ECO:0007669"/>
    <property type="project" value="UniProtKB-KW"/>
</dbReference>
<dbReference type="GO" id="GO:0015074">
    <property type="term" value="P:DNA integration"/>
    <property type="evidence" value="ECO:0007669"/>
    <property type="project" value="InterPro"/>
</dbReference>
<dbReference type="GO" id="GO:0003677">
    <property type="term" value="F:DNA binding"/>
    <property type="evidence" value="ECO:0007669"/>
    <property type="project" value="UniProtKB-KW"/>
</dbReference>
<organism evidence="5 6">
    <name type="scientific">Gordonia rhizosphera NBRC 16068</name>
    <dbReference type="NCBI Taxonomy" id="1108045"/>
    <lineage>
        <taxon>Bacteria</taxon>
        <taxon>Bacillati</taxon>
        <taxon>Actinomycetota</taxon>
        <taxon>Actinomycetes</taxon>
        <taxon>Mycobacteriales</taxon>
        <taxon>Gordoniaceae</taxon>
        <taxon>Gordonia</taxon>
    </lineage>
</organism>
<dbReference type="Pfam" id="PF00589">
    <property type="entry name" value="Phage_integrase"/>
    <property type="match status" value="1"/>
</dbReference>
<dbReference type="PANTHER" id="PTHR30349:SF41">
    <property type="entry name" value="INTEGRASE_RECOMBINASE PROTEIN MJ0367-RELATED"/>
    <property type="match status" value="1"/>
</dbReference>
<dbReference type="InterPro" id="IPR050090">
    <property type="entry name" value="Tyrosine_recombinase_XerCD"/>
</dbReference>
<comment type="caution">
    <text evidence="5">The sequence shown here is derived from an EMBL/GenBank/DDBJ whole genome shotgun (WGS) entry which is preliminary data.</text>
</comment>
<dbReference type="STRING" id="1108045.GORHZ_244_00050"/>
<dbReference type="SUPFAM" id="SSF56349">
    <property type="entry name" value="DNA breaking-rejoining enzymes"/>
    <property type="match status" value="1"/>
</dbReference>
<reference evidence="5 6" key="1">
    <citation type="submission" date="2012-08" db="EMBL/GenBank/DDBJ databases">
        <title>Whole genome shotgun sequence of Gordonia rhizosphera NBRC 16068.</title>
        <authorList>
            <person name="Takarada H."/>
            <person name="Isaki S."/>
            <person name="Hosoyama A."/>
            <person name="Tsuchikane K."/>
            <person name="Katsumata H."/>
            <person name="Baba S."/>
            <person name="Ohji S."/>
            <person name="Yamazaki S."/>
            <person name="Fujita N."/>
        </authorList>
    </citation>
    <scope>NUCLEOTIDE SEQUENCE [LARGE SCALE GENOMIC DNA]</scope>
    <source>
        <strain evidence="5 6">NBRC 16068</strain>
    </source>
</reference>
<dbReference type="InterPro" id="IPR013762">
    <property type="entry name" value="Integrase-like_cat_sf"/>
</dbReference>
<dbReference type="RefSeq" id="WP_006339320.1">
    <property type="nucleotide sequence ID" value="NZ_BAHC01000244.1"/>
</dbReference>
<dbReference type="AlphaFoldDB" id="K6VC15"/>
<dbReference type="EMBL" id="BAHC01000244">
    <property type="protein sequence ID" value="GAB93753.1"/>
    <property type="molecule type" value="Genomic_DNA"/>
</dbReference>
<evidence type="ECO:0000256" key="2">
    <source>
        <dbReference type="ARBA" id="ARBA00023125"/>
    </source>
</evidence>
<evidence type="ECO:0000313" key="5">
    <source>
        <dbReference type="EMBL" id="GAB93753.1"/>
    </source>
</evidence>
<dbReference type="PROSITE" id="PS51898">
    <property type="entry name" value="TYR_RECOMBINASE"/>
    <property type="match status" value="1"/>
</dbReference>
<feature type="domain" description="Tyr recombinase" evidence="4">
    <location>
        <begin position="100"/>
        <end position="299"/>
    </location>
</feature>
<evidence type="ECO:0000256" key="1">
    <source>
        <dbReference type="ARBA" id="ARBA00008857"/>
    </source>
</evidence>
<evidence type="ECO:0000313" key="6">
    <source>
        <dbReference type="Proteomes" id="UP000008363"/>
    </source>
</evidence>
<keyword evidence="2" id="KW-0238">DNA-binding</keyword>